<proteinExistence type="predicted"/>
<reference evidence="1 2" key="1">
    <citation type="submission" date="2021-06" db="EMBL/GenBank/DDBJ databases">
        <title>Caerostris extrusa draft genome.</title>
        <authorList>
            <person name="Kono N."/>
            <person name="Arakawa K."/>
        </authorList>
    </citation>
    <scope>NUCLEOTIDE SEQUENCE [LARGE SCALE GENOMIC DNA]</scope>
</reference>
<gene>
    <name evidence="1" type="ORF">CEXT_773151</name>
</gene>
<dbReference type="Proteomes" id="UP001054945">
    <property type="component" value="Unassembled WGS sequence"/>
</dbReference>
<evidence type="ECO:0000313" key="1">
    <source>
        <dbReference type="EMBL" id="GIY08465.1"/>
    </source>
</evidence>
<organism evidence="1 2">
    <name type="scientific">Caerostris extrusa</name>
    <name type="common">Bark spider</name>
    <name type="synonym">Caerostris bankana</name>
    <dbReference type="NCBI Taxonomy" id="172846"/>
    <lineage>
        <taxon>Eukaryota</taxon>
        <taxon>Metazoa</taxon>
        <taxon>Ecdysozoa</taxon>
        <taxon>Arthropoda</taxon>
        <taxon>Chelicerata</taxon>
        <taxon>Arachnida</taxon>
        <taxon>Araneae</taxon>
        <taxon>Araneomorphae</taxon>
        <taxon>Entelegynae</taxon>
        <taxon>Araneoidea</taxon>
        <taxon>Araneidae</taxon>
        <taxon>Caerostris</taxon>
    </lineage>
</organism>
<evidence type="ECO:0000313" key="2">
    <source>
        <dbReference type="Proteomes" id="UP001054945"/>
    </source>
</evidence>
<protein>
    <submittedName>
        <fullName evidence="1">Uncharacterized protein</fullName>
    </submittedName>
</protein>
<keyword evidence="2" id="KW-1185">Reference proteome</keyword>
<comment type="caution">
    <text evidence="1">The sequence shown here is derived from an EMBL/GenBank/DDBJ whole genome shotgun (WGS) entry which is preliminary data.</text>
</comment>
<dbReference type="AlphaFoldDB" id="A0AAV4QK83"/>
<dbReference type="EMBL" id="BPLR01006255">
    <property type="protein sequence ID" value="GIY08465.1"/>
    <property type="molecule type" value="Genomic_DNA"/>
</dbReference>
<accession>A0AAV4QK83</accession>
<name>A0AAV4QK83_CAEEX</name>
<sequence>MEEIAYELSEYTTLLHFVVHVALIRQHYNRDVGVIKQTRNHEYKSLVTNRWIIHCSGRYRSIQVLEMDCWHADACRQMGRLSADVPQDKPAPQECGIFSSSNHLSHNWCTVTCVGCCPLQICQSALQRPTPPELVCWKYLRRRGHSAICLPPQ</sequence>